<proteinExistence type="predicted"/>
<evidence type="ECO:0000313" key="2">
    <source>
        <dbReference type="EMBL" id="EEU37260.1"/>
    </source>
</evidence>
<feature type="compositionally biased region" description="Polar residues" evidence="1">
    <location>
        <begin position="22"/>
        <end position="43"/>
    </location>
</feature>
<gene>
    <name evidence="2" type="ORF">NECHADRAFT_78357</name>
</gene>
<evidence type="ECO:0000313" key="3">
    <source>
        <dbReference type="Proteomes" id="UP000005206"/>
    </source>
</evidence>
<keyword evidence="3" id="KW-1185">Reference proteome</keyword>
<dbReference type="RefSeq" id="XP_003042973.1">
    <property type="nucleotide sequence ID" value="XM_003042927.1"/>
</dbReference>
<dbReference type="EMBL" id="GG698923">
    <property type="protein sequence ID" value="EEU37260.1"/>
    <property type="molecule type" value="Genomic_DNA"/>
</dbReference>
<dbReference type="InParanoid" id="C7ZFK7"/>
<sequence>MATVLSPSTWIQVLPVRLQRLLGTQQPSSNSDQTSTPKNSTESTTDHDDEWEDWVIPTPECEEPVRFAPALTRKPTKEEILALKLPFEKLMARQRAIVANAQRDEVGDKEGKPSHGEEEDLFHLEGIHDGIRMPPHTPPDSDDIRRRGPFILTIDADRWLRQKKLGEKQIDGFWYF</sequence>
<feature type="region of interest" description="Disordered" evidence="1">
    <location>
        <begin position="22"/>
        <end position="59"/>
    </location>
</feature>
<protein>
    <submittedName>
        <fullName evidence="2">Uncharacterized protein</fullName>
    </submittedName>
</protein>
<name>C7ZFK7_FUSV7</name>
<evidence type="ECO:0000256" key="1">
    <source>
        <dbReference type="SAM" id="MobiDB-lite"/>
    </source>
</evidence>
<dbReference type="KEGG" id="nhe:NECHADRAFT_78357"/>
<feature type="region of interest" description="Disordered" evidence="1">
    <location>
        <begin position="125"/>
        <end position="146"/>
    </location>
</feature>
<organism evidence="2 3">
    <name type="scientific">Fusarium vanettenii (strain ATCC MYA-4622 / CBS 123669 / FGSC 9596 / NRRL 45880 / 77-13-4)</name>
    <name type="common">Fusarium solani subsp. pisi</name>
    <dbReference type="NCBI Taxonomy" id="660122"/>
    <lineage>
        <taxon>Eukaryota</taxon>
        <taxon>Fungi</taxon>
        <taxon>Dikarya</taxon>
        <taxon>Ascomycota</taxon>
        <taxon>Pezizomycotina</taxon>
        <taxon>Sordariomycetes</taxon>
        <taxon>Hypocreomycetidae</taxon>
        <taxon>Hypocreales</taxon>
        <taxon>Nectriaceae</taxon>
        <taxon>Fusarium</taxon>
        <taxon>Fusarium solani species complex</taxon>
        <taxon>Fusarium vanettenii</taxon>
    </lineage>
</organism>
<accession>C7ZFK7</accession>
<dbReference type="Proteomes" id="UP000005206">
    <property type="component" value="Chromosome 3"/>
</dbReference>
<dbReference type="AlphaFoldDB" id="C7ZFK7"/>
<dbReference type="HOGENOM" id="CLU_1525576_0_0_1"/>
<dbReference type="OrthoDB" id="5070864at2759"/>
<reference evidence="2 3" key="1">
    <citation type="journal article" date="2009" name="PLoS Genet.">
        <title>The genome of Nectria haematococca: contribution of supernumerary chromosomes to gene expansion.</title>
        <authorList>
            <person name="Coleman J.J."/>
            <person name="Rounsley S.D."/>
            <person name="Rodriguez-Carres M."/>
            <person name="Kuo A."/>
            <person name="Wasmann C.C."/>
            <person name="Grimwood J."/>
            <person name="Schmutz J."/>
            <person name="Taga M."/>
            <person name="White G.J."/>
            <person name="Zhou S."/>
            <person name="Schwartz D.C."/>
            <person name="Freitag M."/>
            <person name="Ma L.J."/>
            <person name="Danchin E.G."/>
            <person name="Henrissat B."/>
            <person name="Coutinho P.M."/>
            <person name="Nelson D.R."/>
            <person name="Straney D."/>
            <person name="Napoli C.A."/>
            <person name="Barker B.M."/>
            <person name="Gribskov M."/>
            <person name="Rep M."/>
            <person name="Kroken S."/>
            <person name="Molnar I."/>
            <person name="Rensing C."/>
            <person name="Kennell J.C."/>
            <person name="Zamora J."/>
            <person name="Farman M.L."/>
            <person name="Selker E.U."/>
            <person name="Salamov A."/>
            <person name="Shapiro H."/>
            <person name="Pangilinan J."/>
            <person name="Lindquist E."/>
            <person name="Lamers C."/>
            <person name="Grigoriev I.V."/>
            <person name="Geiser D.M."/>
            <person name="Covert S.F."/>
            <person name="Temporini E."/>
            <person name="Vanetten H.D."/>
        </authorList>
    </citation>
    <scope>NUCLEOTIDE SEQUENCE [LARGE SCALE GENOMIC DNA]</scope>
    <source>
        <strain evidence="3">ATCC MYA-4622 / CBS 123669 / FGSC 9596 / NRRL 45880 / 77-13-4</strain>
    </source>
</reference>
<dbReference type="VEuPathDB" id="FungiDB:NECHADRAFT_78357"/>
<dbReference type="GeneID" id="9665161"/>